<evidence type="ECO:0000313" key="2">
    <source>
        <dbReference type="Proteomes" id="UP000054703"/>
    </source>
</evidence>
<dbReference type="OrthoDB" id="5648364at2"/>
<sequence length="261" mass="30104">MNKIIILKDNTLAQANELTALLKNNMDVEIIEFQDSMVNSLEKITQKNKTVLIALGNQCELGWTLSNKVNAFKAIILIYPQVLSDYLTMRHQHPCMIIHSPENSFITPQQLTAISRPRPDIAQFISSSHNFLEYQQEIFAFIKQYLQNPKEAHLTRIIRNTEIMKMLPAPNPGAIRILEESKITVGIVIPDKNPPFEHINPGYKNEIHFVVSGTAQFQHGSTNEKVIVNPGDFVYVKAFEKHEWTEWSEDFKLIFMQWEIE</sequence>
<dbReference type="EMBL" id="LNYU01000091">
    <property type="protein sequence ID" value="KTD53664.1"/>
    <property type="molecule type" value="Genomic_DNA"/>
</dbReference>
<dbReference type="Gene3D" id="2.60.120.10">
    <property type="entry name" value="Jelly Rolls"/>
    <property type="match status" value="1"/>
</dbReference>
<dbReference type="CDD" id="cd02208">
    <property type="entry name" value="cupin_RmlC-like"/>
    <property type="match status" value="1"/>
</dbReference>
<reference evidence="1 2" key="1">
    <citation type="submission" date="2015-11" db="EMBL/GenBank/DDBJ databases">
        <title>Genomic analysis of 38 Legionella species identifies large and diverse effector repertoires.</title>
        <authorList>
            <person name="Burstein D."/>
            <person name="Amaro F."/>
            <person name="Zusman T."/>
            <person name="Lifshitz Z."/>
            <person name="Cohen O."/>
            <person name="Gilbert J.A."/>
            <person name="Pupko T."/>
            <person name="Shuman H.A."/>
            <person name="Segal G."/>
        </authorList>
    </citation>
    <scope>NUCLEOTIDE SEQUENCE [LARGE SCALE GENOMIC DNA]</scope>
    <source>
        <strain evidence="1 2">SC-63-C7</strain>
    </source>
</reference>
<dbReference type="InterPro" id="IPR014710">
    <property type="entry name" value="RmlC-like_jellyroll"/>
</dbReference>
<dbReference type="SUPFAM" id="SSF51182">
    <property type="entry name" value="RmlC-like cupins"/>
    <property type="match status" value="1"/>
</dbReference>
<keyword evidence="2" id="KW-1185">Reference proteome</keyword>
<comment type="caution">
    <text evidence="1">The sequence shown here is derived from an EMBL/GenBank/DDBJ whole genome shotgun (WGS) entry which is preliminary data.</text>
</comment>
<evidence type="ECO:0000313" key="1">
    <source>
        <dbReference type="EMBL" id="KTD53664.1"/>
    </source>
</evidence>
<organism evidence="1 2">
    <name type="scientific">Legionella santicrucis</name>
    <dbReference type="NCBI Taxonomy" id="45074"/>
    <lineage>
        <taxon>Bacteria</taxon>
        <taxon>Pseudomonadati</taxon>
        <taxon>Pseudomonadota</taxon>
        <taxon>Gammaproteobacteria</taxon>
        <taxon>Legionellales</taxon>
        <taxon>Legionellaceae</taxon>
        <taxon>Legionella</taxon>
    </lineage>
</organism>
<dbReference type="STRING" id="45074.Lsan_4074"/>
<accession>A0A0W0YA19</accession>
<gene>
    <name evidence="1" type="ORF">Lsan_4074</name>
</gene>
<dbReference type="InterPro" id="IPR011051">
    <property type="entry name" value="RmlC_Cupin_sf"/>
</dbReference>
<protein>
    <submittedName>
        <fullName evidence="1">Cupin domain protein</fullName>
    </submittedName>
</protein>
<proteinExistence type="predicted"/>
<dbReference type="RefSeq" id="WP_058515944.1">
    <property type="nucleotide sequence ID" value="NZ_CAAAIH010000012.1"/>
</dbReference>
<dbReference type="Proteomes" id="UP000054703">
    <property type="component" value="Unassembled WGS sequence"/>
</dbReference>
<dbReference type="AlphaFoldDB" id="A0A0W0YA19"/>
<dbReference type="PATRIC" id="fig|45074.5.peg.4376"/>
<name>A0A0W0YA19_9GAMM</name>